<dbReference type="PANTHER" id="PTHR47756:SF2">
    <property type="entry name" value="BLL6612 PROTEIN"/>
    <property type="match status" value="1"/>
</dbReference>
<dbReference type="Pfam" id="PF20239">
    <property type="entry name" value="DUF6596"/>
    <property type="match status" value="1"/>
</dbReference>
<dbReference type="NCBIfam" id="TIGR02937">
    <property type="entry name" value="sigma70-ECF"/>
    <property type="match status" value="1"/>
</dbReference>
<dbReference type="InterPro" id="IPR007627">
    <property type="entry name" value="RNA_pol_sigma70_r2"/>
</dbReference>
<dbReference type="InterPro" id="IPR013324">
    <property type="entry name" value="RNA_pol_sigma_r3/r4-like"/>
</dbReference>
<gene>
    <name evidence="3" type="ORF">D7Z94_12425</name>
</gene>
<dbReference type="PANTHER" id="PTHR47756">
    <property type="entry name" value="BLL6612 PROTEIN-RELATED"/>
    <property type="match status" value="1"/>
</dbReference>
<comment type="caution">
    <text evidence="3">The sequence shown here is derived from an EMBL/GenBank/DDBJ whole genome shotgun (WGS) entry which is preliminary data.</text>
</comment>
<dbReference type="Gene3D" id="1.10.1740.10">
    <property type="match status" value="1"/>
</dbReference>
<dbReference type="RefSeq" id="WP_120711851.1">
    <property type="nucleotide sequence ID" value="NZ_CANMKH010000010.1"/>
</dbReference>
<organism evidence="3 4">
    <name type="scientific">Ulvibacterium marinum</name>
    <dbReference type="NCBI Taxonomy" id="2419782"/>
    <lineage>
        <taxon>Bacteria</taxon>
        <taxon>Pseudomonadati</taxon>
        <taxon>Bacteroidota</taxon>
        <taxon>Flavobacteriia</taxon>
        <taxon>Flavobacteriales</taxon>
        <taxon>Flavobacteriaceae</taxon>
        <taxon>Ulvibacterium</taxon>
    </lineage>
</organism>
<dbReference type="AlphaFoldDB" id="A0A3B0CAJ3"/>
<sequence length="412" mass="47678">MPTRELIPHLFRTEFSKIVSVLCKTFGLSNIQLAEDLVSETFLKASETWGMKGVPDNPTGWLYTVAKNKARDTFKREKIFREKIKPELSHKTHVSQAIEIDLSDSNIQDSQLKMMFAICNPVISSEAQIAMALRILCGFGVAEIAGAFLSKPETINKRLYRAKEKIRQHQIDLTMPDAGQLKSRLQNVLLVLYLLFNEGYYSVSSEKRLRKDLCLEAMRLNYMLLNSKLTNLSQTNALMALFCFHSSRFEARMDEKGVQIVYADQDESIWDKELVKKGVLFLSRSRNGDEITKYHLEAIIAYWHTRSKLDPKEKWENILRIYNRLLQIEYSPMAALNRTYALARARSREEAIEEALKIDLKQNHLYHLLLAELYSGSDSDKQRNHLQRAAALKTTENERKWILKKLESIRKG</sequence>
<dbReference type="OrthoDB" id="9780299at2"/>
<evidence type="ECO:0000259" key="1">
    <source>
        <dbReference type="Pfam" id="PF04542"/>
    </source>
</evidence>
<dbReference type="InterPro" id="IPR013325">
    <property type="entry name" value="RNA_pol_sigma_r2"/>
</dbReference>
<dbReference type="EMBL" id="RBCJ01000002">
    <property type="protein sequence ID" value="RKN81698.1"/>
    <property type="molecule type" value="Genomic_DNA"/>
</dbReference>
<dbReference type="Pfam" id="PF04542">
    <property type="entry name" value="Sigma70_r2"/>
    <property type="match status" value="1"/>
</dbReference>
<dbReference type="InterPro" id="IPR046531">
    <property type="entry name" value="DUF6596"/>
</dbReference>
<dbReference type="SUPFAM" id="SSF88659">
    <property type="entry name" value="Sigma3 and sigma4 domains of RNA polymerase sigma factors"/>
    <property type="match status" value="1"/>
</dbReference>
<dbReference type="SUPFAM" id="SSF88946">
    <property type="entry name" value="Sigma2 domain of RNA polymerase sigma factors"/>
    <property type="match status" value="1"/>
</dbReference>
<evidence type="ECO:0000313" key="4">
    <source>
        <dbReference type="Proteomes" id="UP000276603"/>
    </source>
</evidence>
<accession>A0A3B0CAJ3</accession>
<proteinExistence type="predicted"/>
<protein>
    <submittedName>
        <fullName evidence="3">Sigma-70 family RNA polymerase sigma factor</fullName>
    </submittedName>
</protein>
<evidence type="ECO:0000313" key="3">
    <source>
        <dbReference type="EMBL" id="RKN81698.1"/>
    </source>
</evidence>
<reference evidence="3 4" key="1">
    <citation type="submission" date="2018-10" db="EMBL/GenBank/DDBJ databases">
        <title>Ulvibacterium marinum gen. nov., sp. nov., a novel marine bacterium of the family Flavobacteriaceae, isolated from a culture of the green alga Ulva prolifera.</title>
        <authorList>
            <person name="Zhang Z."/>
        </authorList>
    </citation>
    <scope>NUCLEOTIDE SEQUENCE [LARGE SCALE GENOMIC DNA]</scope>
    <source>
        <strain evidence="3 4">CCMM003</strain>
    </source>
</reference>
<feature type="domain" description="DUF6596" evidence="2">
    <location>
        <begin position="184"/>
        <end position="285"/>
    </location>
</feature>
<dbReference type="InterPro" id="IPR014284">
    <property type="entry name" value="RNA_pol_sigma-70_dom"/>
</dbReference>
<dbReference type="GO" id="GO:0006352">
    <property type="term" value="P:DNA-templated transcription initiation"/>
    <property type="evidence" value="ECO:0007669"/>
    <property type="project" value="InterPro"/>
</dbReference>
<feature type="domain" description="RNA polymerase sigma-70 region 2" evidence="1">
    <location>
        <begin position="23"/>
        <end position="78"/>
    </location>
</feature>
<evidence type="ECO:0000259" key="2">
    <source>
        <dbReference type="Pfam" id="PF20239"/>
    </source>
</evidence>
<keyword evidence="4" id="KW-1185">Reference proteome</keyword>
<name>A0A3B0CAJ3_9FLAO</name>
<dbReference type="GO" id="GO:0003700">
    <property type="term" value="F:DNA-binding transcription factor activity"/>
    <property type="evidence" value="ECO:0007669"/>
    <property type="project" value="InterPro"/>
</dbReference>
<dbReference type="Proteomes" id="UP000276603">
    <property type="component" value="Unassembled WGS sequence"/>
</dbReference>